<feature type="chain" id="PRO_5045447225" description="TcdA-E operon negative regulator" evidence="2">
    <location>
        <begin position="23"/>
        <end position="282"/>
    </location>
</feature>
<sequence length="282" mass="31458">MKKFLAVLFSVLFLVACSSENGSEKAYSSNSGVNDHNNQSQERLIHFTGNVDNETLEVVGDEYNYMDMSGVVLEPNVSQVLGVYNGTVIDNRKVDSNGNFTYDNRGNDTPDDITLVIDDRYDIGDTISDLDEVYYHITIHTIPNPEASDEAKPKNNDKSNSASKPTISETPRKINKEDYNTGLTYEDLARTPDKHEGKLVTFSGKVLQVQEIDQFTTIRLAVDDNYDTVIFLILLTDMISDSRILEDDYITVYGVSSGLYSYEAVMGQTITLPAVVVDSIDR</sequence>
<accession>A0ABT4BXP0</accession>
<organism evidence="3 4">
    <name type="scientific">Aerococcus loyolae</name>
    <dbReference type="NCBI Taxonomy" id="2976809"/>
    <lineage>
        <taxon>Bacteria</taxon>
        <taxon>Bacillati</taxon>
        <taxon>Bacillota</taxon>
        <taxon>Bacilli</taxon>
        <taxon>Lactobacillales</taxon>
        <taxon>Aerococcaceae</taxon>
        <taxon>Aerococcus</taxon>
    </lineage>
</organism>
<name>A0ABT4BXP0_9LACT</name>
<proteinExistence type="predicted"/>
<feature type="region of interest" description="Disordered" evidence="1">
    <location>
        <begin position="144"/>
        <end position="175"/>
    </location>
</feature>
<evidence type="ECO:0000256" key="1">
    <source>
        <dbReference type="SAM" id="MobiDB-lite"/>
    </source>
</evidence>
<evidence type="ECO:0000313" key="3">
    <source>
        <dbReference type="EMBL" id="MCY3024925.1"/>
    </source>
</evidence>
<reference evidence="3" key="1">
    <citation type="submission" date="2024-05" db="EMBL/GenBank/DDBJ databases">
        <title>Aerococcus urinae taxonomy study.</title>
        <authorList>
            <person name="Christensen J."/>
            <person name="Senneby E."/>
        </authorList>
    </citation>
    <scope>NUCLEOTIDE SEQUENCE</scope>
    <source>
        <strain evidence="3">CDC-3352-U95</strain>
    </source>
</reference>
<feature type="compositionally biased region" description="Polar residues" evidence="1">
    <location>
        <begin position="158"/>
        <end position="169"/>
    </location>
</feature>
<dbReference type="RefSeq" id="WP_082888713.1">
    <property type="nucleotide sequence ID" value="NZ_JAOTMC010000003.1"/>
</dbReference>
<protein>
    <recommendedName>
        <fullName evidence="5">TcdA-E operon negative regulator</fullName>
    </recommendedName>
</protein>
<feature type="signal peptide" evidence="2">
    <location>
        <begin position="1"/>
        <end position="22"/>
    </location>
</feature>
<keyword evidence="4" id="KW-1185">Reference proteome</keyword>
<dbReference type="EMBL" id="JAOTMD010000002">
    <property type="protein sequence ID" value="MCY3024925.1"/>
    <property type="molecule type" value="Genomic_DNA"/>
</dbReference>
<evidence type="ECO:0000313" key="4">
    <source>
        <dbReference type="Proteomes" id="UP001072007"/>
    </source>
</evidence>
<keyword evidence="2" id="KW-0732">Signal</keyword>
<gene>
    <name evidence="3" type="ORF">ODY23_01190</name>
</gene>
<evidence type="ECO:0000256" key="2">
    <source>
        <dbReference type="SAM" id="SignalP"/>
    </source>
</evidence>
<evidence type="ECO:0008006" key="5">
    <source>
        <dbReference type="Google" id="ProtNLM"/>
    </source>
</evidence>
<dbReference type="GeneID" id="86970093"/>
<dbReference type="PROSITE" id="PS51257">
    <property type="entry name" value="PROKAR_LIPOPROTEIN"/>
    <property type="match status" value="1"/>
</dbReference>
<dbReference type="Proteomes" id="UP001072007">
    <property type="component" value="Unassembled WGS sequence"/>
</dbReference>
<comment type="caution">
    <text evidence="3">The sequence shown here is derived from an EMBL/GenBank/DDBJ whole genome shotgun (WGS) entry which is preliminary data.</text>
</comment>